<evidence type="ECO:0000313" key="5">
    <source>
        <dbReference type="EMBL" id="AXF85974.1"/>
    </source>
</evidence>
<dbReference type="PROSITE" id="PS51371">
    <property type="entry name" value="CBS"/>
    <property type="match status" value="2"/>
</dbReference>
<dbReference type="OrthoDB" id="9808528at2"/>
<dbReference type="CDD" id="cd05401">
    <property type="entry name" value="NT_GlnE_GlnD_like"/>
    <property type="match status" value="1"/>
</dbReference>
<dbReference type="InterPro" id="IPR005105">
    <property type="entry name" value="GlnD_Uridyltrans_N"/>
</dbReference>
<protein>
    <submittedName>
        <fullName evidence="5">Uncharacterized protein</fullName>
    </submittedName>
</protein>
<sequence>MVLKKGGSVPTSFDFNTSPFDALTVLEQDKIKQSLDVAYYPKGAEIINADVDKNSPLFLVIKGEVHQFRGNAFVSSFGATDWFDGKLITIGRTEFRYVAAEEVVAYLLPARLIRQLAADNSRFGSLLFADISERLSAAASGDQQRELQGFIMAKVKDAYLRKPFFVDGEMSVFDATRILRERNASHVLVRDGELSGVFTNTNLCDAVLLDRDLKAMPVKEASRFDLLTVDVNDDITEALLMMIRHRVHRLVVTEHGGIVGVLGQLDLMSFFSNHSHLIALQIDMAEDIVELRTAAGQIEKFIRTQHGSGVKVSVIGRMVQELNLQIFSKLWSLIAPMDVQLNSCVLVMGSEGRGEQVLRTDQDNALLLRDGFSFDGVEGICARFNEELAIMGYPLCSGQMMMSNPIWRQQCGDFKKTITEWVFSSDPQAPVYLSTFLDAKVVSGDVTLFEDVQQHLIHGPRDYAGFINRFAQAVNLFGDAEPSWWRKILPIGHTESNDMDLKKAGIFPIVHGVRSLALEQGCIETSTKSRIESLVAAHVLEADTGRNLIEALYFLLALRLKSSLNLNTAGGAAIKPDDLSALERDLLKDCLHIAKEFRAFVSKHFHLNVF</sequence>
<dbReference type="Pfam" id="PF00571">
    <property type="entry name" value="CBS"/>
    <property type="match status" value="2"/>
</dbReference>
<dbReference type="PROSITE" id="PS50042">
    <property type="entry name" value="CNMP_BINDING_3"/>
    <property type="match status" value="1"/>
</dbReference>
<dbReference type="InterPro" id="IPR046342">
    <property type="entry name" value="CBS_dom_sf"/>
</dbReference>
<keyword evidence="6" id="KW-1185">Reference proteome</keyword>
<dbReference type="GO" id="GO:0008773">
    <property type="term" value="F:[protein-PII] uridylyltransferase activity"/>
    <property type="evidence" value="ECO:0007669"/>
    <property type="project" value="InterPro"/>
</dbReference>
<evidence type="ECO:0000256" key="2">
    <source>
        <dbReference type="PROSITE-ProRule" id="PRU00703"/>
    </source>
</evidence>
<dbReference type="SUPFAM" id="SSF51206">
    <property type="entry name" value="cAMP-binding domain-like"/>
    <property type="match status" value="1"/>
</dbReference>
<dbReference type="SUPFAM" id="SSF54631">
    <property type="entry name" value="CBS-domain pair"/>
    <property type="match status" value="1"/>
</dbReference>
<keyword evidence="1 2" id="KW-0129">CBS domain</keyword>
<dbReference type="Gene3D" id="3.10.580.10">
    <property type="entry name" value="CBS-domain"/>
    <property type="match status" value="1"/>
</dbReference>
<dbReference type="Proteomes" id="UP000252182">
    <property type="component" value="Chromosome"/>
</dbReference>
<name>A0A345DC86_9BURK</name>
<feature type="domain" description="CBS" evidence="4">
    <location>
        <begin position="159"/>
        <end position="213"/>
    </location>
</feature>
<organism evidence="5 6">
    <name type="scientific">Ephemeroptericola cinctiostellae</name>
    <dbReference type="NCBI Taxonomy" id="2268024"/>
    <lineage>
        <taxon>Bacteria</taxon>
        <taxon>Pseudomonadati</taxon>
        <taxon>Pseudomonadota</taxon>
        <taxon>Betaproteobacteria</taxon>
        <taxon>Burkholderiales</taxon>
        <taxon>Burkholderiaceae</taxon>
        <taxon>Ephemeroptericola</taxon>
    </lineage>
</organism>
<evidence type="ECO:0000259" key="3">
    <source>
        <dbReference type="PROSITE" id="PS50042"/>
    </source>
</evidence>
<dbReference type="InterPro" id="IPR000644">
    <property type="entry name" value="CBS_dom"/>
</dbReference>
<dbReference type="Gene3D" id="2.60.120.10">
    <property type="entry name" value="Jelly Rolls"/>
    <property type="match status" value="1"/>
</dbReference>
<dbReference type="InterPro" id="IPR000595">
    <property type="entry name" value="cNMP-bd_dom"/>
</dbReference>
<dbReference type="InterPro" id="IPR051257">
    <property type="entry name" value="Diverse_CBS-Domain"/>
</dbReference>
<reference evidence="6" key="1">
    <citation type="submission" date="2018-07" db="EMBL/GenBank/DDBJ databases">
        <authorList>
            <person name="Kim H."/>
        </authorList>
    </citation>
    <scope>NUCLEOTIDE SEQUENCE [LARGE SCALE GENOMIC DNA]</scope>
    <source>
        <strain evidence="6">F02</strain>
    </source>
</reference>
<dbReference type="InterPro" id="IPR014710">
    <property type="entry name" value="RmlC-like_jellyroll"/>
</dbReference>
<evidence type="ECO:0000259" key="4">
    <source>
        <dbReference type="PROSITE" id="PS51371"/>
    </source>
</evidence>
<evidence type="ECO:0000256" key="1">
    <source>
        <dbReference type="ARBA" id="ARBA00023122"/>
    </source>
</evidence>
<dbReference type="PANTHER" id="PTHR43080">
    <property type="entry name" value="CBS DOMAIN-CONTAINING PROTEIN CBSX3, MITOCHONDRIAL"/>
    <property type="match status" value="1"/>
</dbReference>
<feature type="domain" description="CBS" evidence="4">
    <location>
        <begin position="221"/>
        <end position="280"/>
    </location>
</feature>
<accession>A0A345DC86</accession>
<evidence type="ECO:0000313" key="6">
    <source>
        <dbReference type="Proteomes" id="UP000252182"/>
    </source>
</evidence>
<dbReference type="AlphaFoldDB" id="A0A345DC86"/>
<dbReference type="PANTHER" id="PTHR43080:SF2">
    <property type="entry name" value="CBS DOMAIN-CONTAINING PROTEIN"/>
    <property type="match status" value="1"/>
</dbReference>
<dbReference type="EMBL" id="CP031124">
    <property type="protein sequence ID" value="AXF85974.1"/>
    <property type="molecule type" value="Genomic_DNA"/>
</dbReference>
<dbReference type="KEGG" id="hyf:DTO96_101714"/>
<dbReference type="SMART" id="SM00116">
    <property type="entry name" value="CBS"/>
    <property type="match status" value="2"/>
</dbReference>
<proteinExistence type="predicted"/>
<dbReference type="InterPro" id="IPR018490">
    <property type="entry name" value="cNMP-bd_dom_sf"/>
</dbReference>
<dbReference type="InterPro" id="IPR018821">
    <property type="entry name" value="DUF294_put_nucleoTrafse_sb-bd"/>
</dbReference>
<feature type="domain" description="Cyclic nucleotide-binding" evidence="3">
    <location>
        <begin position="19"/>
        <end position="83"/>
    </location>
</feature>
<gene>
    <name evidence="5" type="ORF">DTO96_101714</name>
</gene>
<dbReference type="Pfam" id="PF10335">
    <property type="entry name" value="DUF294_C"/>
    <property type="match status" value="1"/>
</dbReference>
<dbReference type="Pfam" id="PF03445">
    <property type="entry name" value="DUF294"/>
    <property type="match status" value="1"/>
</dbReference>